<organism evidence="1 2">
    <name type="scientific">Buddleja alternifolia</name>
    <dbReference type="NCBI Taxonomy" id="168488"/>
    <lineage>
        <taxon>Eukaryota</taxon>
        <taxon>Viridiplantae</taxon>
        <taxon>Streptophyta</taxon>
        <taxon>Embryophyta</taxon>
        <taxon>Tracheophyta</taxon>
        <taxon>Spermatophyta</taxon>
        <taxon>Magnoliopsida</taxon>
        <taxon>eudicotyledons</taxon>
        <taxon>Gunneridae</taxon>
        <taxon>Pentapetalae</taxon>
        <taxon>asterids</taxon>
        <taxon>lamiids</taxon>
        <taxon>Lamiales</taxon>
        <taxon>Scrophulariaceae</taxon>
        <taxon>Buddlejeae</taxon>
        <taxon>Buddleja</taxon>
    </lineage>
</organism>
<sequence>MWVNDKMVHTPTKKYEDGQKHEFYINLDVLNLTALYLMYIKCGGRRPVVDFYYTRPGWSFDIGLRLIRNDFGDNVVCDLVRDFDGLDPGIPIEIQVDRVDDPVVPFGTPMNMVPIQMEVPLSQEDKLQFLLIDIDFNDSYKTVATQEFSKGVGGEAEIAETIEEQVAGDTEQMDENVVDEEKC</sequence>
<dbReference type="AlphaFoldDB" id="A0AAV6WFD9"/>
<comment type="caution">
    <text evidence="1">The sequence shown here is derived from an EMBL/GenBank/DDBJ whole genome shotgun (WGS) entry which is preliminary data.</text>
</comment>
<reference evidence="1" key="1">
    <citation type="submission" date="2019-10" db="EMBL/GenBank/DDBJ databases">
        <authorList>
            <person name="Zhang R."/>
            <person name="Pan Y."/>
            <person name="Wang J."/>
            <person name="Ma R."/>
            <person name="Yu S."/>
        </authorList>
    </citation>
    <scope>NUCLEOTIDE SEQUENCE</scope>
    <source>
        <strain evidence="1">LA-IB0</strain>
        <tissue evidence="1">Leaf</tissue>
    </source>
</reference>
<protein>
    <submittedName>
        <fullName evidence="1">Uncharacterized protein</fullName>
    </submittedName>
</protein>
<gene>
    <name evidence="1" type="ORF">BUALT_Bualt15G0095900</name>
</gene>
<evidence type="ECO:0000313" key="2">
    <source>
        <dbReference type="Proteomes" id="UP000826271"/>
    </source>
</evidence>
<accession>A0AAV6WFD9</accession>
<dbReference type="Proteomes" id="UP000826271">
    <property type="component" value="Unassembled WGS sequence"/>
</dbReference>
<name>A0AAV6WFD9_9LAMI</name>
<evidence type="ECO:0000313" key="1">
    <source>
        <dbReference type="EMBL" id="KAG8368913.1"/>
    </source>
</evidence>
<dbReference type="EMBL" id="WHWC01000015">
    <property type="protein sequence ID" value="KAG8368913.1"/>
    <property type="molecule type" value="Genomic_DNA"/>
</dbReference>
<proteinExistence type="predicted"/>
<keyword evidence="2" id="KW-1185">Reference proteome</keyword>